<dbReference type="Gene3D" id="3.50.4.10">
    <property type="entry name" value="Hepatocyte Growth Factor"/>
    <property type="match status" value="1"/>
</dbReference>
<dbReference type="InterPro" id="IPR003609">
    <property type="entry name" value="Pan_app"/>
</dbReference>
<dbReference type="InterPro" id="IPR036426">
    <property type="entry name" value="Bulb-type_lectin_dom_sf"/>
</dbReference>
<evidence type="ECO:0000313" key="3">
    <source>
        <dbReference type="EMBL" id="QHU21419.1"/>
    </source>
</evidence>
<dbReference type="EMBL" id="MN740989">
    <property type="protein sequence ID" value="QHU21419.1"/>
    <property type="molecule type" value="Genomic_DNA"/>
</dbReference>
<feature type="transmembrane region" description="Helical" evidence="1">
    <location>
        <begin position="984"/>
        <end position="1001"/>
    </location>
</feature>
<organism evidence="3">
    <name type="scientific">viral metagenome</name>
    <dbReference type="NCBI Taxonomy" id="1070528"/>
    <lineage>
        <taxon>unclassified sequences</taxon>
        <taxon>metagenomes</taxon>
        <taxon>organismal metagenomes</taxon>
    </lineage>
</organism>
<dbReference type="SMART" id="SM00473">
    <property type="entry name" value="PAN_AP"/>
    <property type="match status" value="1"/>
</dbReference>
<keyword evidence="1" id="KW-0472">Membrane</keyword>
<dbReference type="Gene3D" id="2.60.120.260">
    <property type="entry name" value="Galactose-binding domain-like"/>
    <property type="match status" value="1"/>
</dbReference>
<dbReference type="SUPFAM" id="SSF57414">
    <property type="entry name" value="Hairpin loop containing domain-like"/>
    <property type="match status" value="1"/>
</dbReference>
<feature type="domain" description="Apple" evidence="2">
    <location>
        <begin position="774"/>
        <end position="853"/>
    </location>
</feature>
<sequence>MSTTTLNQGIMFKKYQNKIRNETKIKKPSNKKSFWEKKILGKEGFESGDYANAQFSEIKVLQDKLNELLAEYDIQNKGLIGKTTEYSNIVSGTGKYSGKNVRFTTGHICYVTKQGVVRYIGSPDLWESIQGKYGCPGYEYIELGIPWSDSYWTEGTIIPTDPPLISGVPMSANEPCENYGQNVYVNEFVRNPTEKYVGCYRDKPDNVIKNPVPVLNSDSDQGFQTLSSSVYLGDSNSFGAFRAFDQRNDTWWHSDVRAETNYNASTGIYEGQTSFPYIDTTGTAQTMYGEWLWVHLPASQIVSSYEIIPRPDNGSFTTRSPNTWYIMGLNAGQSWHVIDYQENQNFSQEGKKFNITYPGSYEYYLIVPTVVGNSDTASSNNRYCVQIAAFNLSVASDSGFTNDNRAMSWDQGAYQTYDACKQMAVDRGYKYFGLQDVRDNGTAACLLSNDIARTEMYGEAMNTNMIPIWDSKTYGHTVNGMTMTIGGNAVIWESGTNAEIWISPNAPVDCAWGGYANPDTVQGSFGGNCVGKPKNIDCGNPSPTESYGTEGIVGNLNPYLKNAAINSYNSSTPNFSYSSLSEYTGGDPAFCCGKTVTYSYQCGGGPFKSGEIGGGANIDFDCSAEVANCKFFLILQGDGNLCIYRGTGPNDQRGGAVWCAMTNGQQKEPNPDWVASKGKFGVNYLVSGQGLLPGEWIGSDDGSLKLIMQTDGNLVLYTSTRNLNCVTKEDKSYGGGWANAVYELNGVGNGNNIKKLGYVDSNGSLSEYPADMIGKGTDYKMIQNYDSAYNDIPGMPLQNSNVDQCKSACNSNNDCAGFVFDRSSNNCWIKDGNMYPKGQRQPNSNIDLYLRSPTLNNNSSCSKAVSPIDTVMWDRYKKSDKAMSADTTCGLANVTQSSVQSTDEVKAQIADIASQIVDKLNNLGTSNAVLNTEMEKTKTQLISNIDKYKKIKEEFNKNTATYAVNISGILNDTDQRVLQENYTYMFWSILAIGIIIIIINMKKK</sequence>
<dbReference type="Gene3D" id="2.90.10.10">
    <property type="entry name" value="Bulb-type lectin domain"/>
    <property type="match status" value="2"/>
</dbReference>
<dbReference type="AlphaFoldDB" id="A0A6C0KV09"/>
<dbReference type="PROSITE" id="PS50948">
    <property type="entry name" value="PAN"/>
    <property type="match status" value="1"/>
</dbReference>
<name>A0A6C0KV09_9ZZZZ</name>
<protein>
    <recommendedName>
        <fullName evidence="2">Apple domain-containing protein</fullName>
    </recommendedName>
</protein>
<keyword evidence="1" id="KW-1133">Transmembrane helix</keyword>
<accession>A0A6C0KV09</accession>
<evidence type="ECO:0000259" key="2">
    <source>
        <dbReference type="PROSITE" id="PS50948"/>
    </source>
</evidence>
<reference evidence="3" key="1">
    <citation type="journal article" date="2020" name="Nature">
        <title>Giant virus diversity and host interactions through global metagenomics.</title>
        <authorList>
            <person name="Schulz F."/>
            <person name="Roux S."/>
            <person name="Paez-Espino D."/>
            <person name="Jungbluth S."/>
            <person name="Walsh D.A."/>
            <person name="Denef V.J."/>
            <person name="McMahon K.D."/>
            <person name="Konstantinidis K.T."/>
            <person name="Eloe-Fadrosh E.A."/>
            <person name="Kyrpides N.C."/>
            <person name="Woyke T."/>
        </authorList>
    </citation>
    <scope>NUCLEOTIDE SEQUENCE</scope>
    <source>
        <strain evidence="3">GVMAG-S-3300013094-109</strain>
    </source>
</reference>
<dbReference type="Pfam" id="PF00024">
    <property type="entry name" value="PAN_1"/>
    <property type="match status" value="1"/>
</dbReference>
<keyword evidence="1" id="KW-0812">Transmembrane</keyword>
<proteinExistence type="predicted"/>
<evidence type="ECO:0000256" key="1">
    <source>
        <dbReference type="SAM" id="Phobius"/>
    </source>
</evidence>